<gene>
    <name evidence="1" type="ORF">I7X12_03850</name>
</gene>
<dbReference type="GeneID" id="60587597"/>
<reference evidence="1 2" key="1">
    <citation type="submission" date="2020-12" db="EMBL/GenBank/DDBJ databases">
        <title>Halosimplex halophilum sp. nov. and Halosimplex salinum sp. nov., two new members of the genus Halosimplex.</title>
        <authorList>
            <person name="Cui H.L."/>
        </authorList>
    </citation>
    <scope>NUCLEOTIDE SEQUENCE [LARGE SCALE GENOMIC DNA]</scope>
    <source>
        <strain evidence="1 2">YGH94</strain>
    </source>
</reference>
<organism evidence="1 2">
    <name type="scientific">Halosimplex litoreum</name>
    <dbReference type="NCBI Taxonomy" id="1198301"/>
    <lineage>
        <taxon>Archaea</taxon>
        <taxon>Methanobacteriati</taxon>
        <taxon>Methanobacteriota</taxon>
        <taxon>Stenosarchaea group</taxon>
        <taxon>Halobacteria</taxon>
        <taxon>Halobacteriales</taxon>
        <taxon>Haloarculaceae</taxon>
        <taxon>Halosimplex</taxon>
    </lineage>
</organism>
<evidence type="ECO:0000313" key="1">
    <source>
        <dbReference type="EMBL" id="QPV63776.1"/>
    </source>
</evidence>
<proteinExistence type="predicted"/>
<dbReference type="EMBL" id="CP065856">
    <property type="protein sequence ID" value="QPV63776.1"/>
    <property type="molecule type" value="Genomic_DNA"/>
</dbReference>
<dbReference type="RefSeq" id="WP_198062558.1">
    <property type="nucleotide sequence ID" value="NZ_CP065856.1"/>
</dbReference>
<dbReference type="AlphaFoldDB" id="A0A7T3G013"/>
<keyword evidence="2" id="KW-1185">Reference proteome</keyword>
<protein>
    <submittedName>
        <fullName evidence="1">Uncharacterized protein</fullName>
    </submittedName>
</protein>
<dbReference type="Proteomes" id="UP000595001">
    <property type="component" value="Chromosome"/>
</dbReference>
<accession>A0A7T3G013</accession>
<sequence length="120" mass="12776">MDGSITRRNILKLLGGGGVLGFGFLYFGTRPRVVEHEAEGELSGETEFFVRVANAGVEGTVRVSVEIMDSNNDAIKRSSTVVTLPRNPTIQVRLSVAVPANADTYSVSATATNFPGNVFS</sequence>
<name>A0A7T3G013_9EURY</name>
<evidence type="ECO:0000313" key="2">
    <source>
        <dbReference type="Proteomes" id="UP000595001"/>
    </source>
</evidence>
<dbReference type="KEGG" id="hlt:I7X12_03850"/>